<dbReference type="PROSITE" id="PS50102">
    <property type="entry name" value="RRM"/>
    <property type="match status" value="2"/>
</dbReference>
<dbReference type="GO" id="GO:0043005">
    <property type="term" value="C:neuron projection"/>
    <property type="evidence" value="ECO:0007669"/>
    <property type="project" value="TreeGrafter"/>
</dbReference>
<proteinExistence type="predicted"/>
<evidence type="ECO:0000256" key="4">
    <source>
        <dbReference type="ARBA" id="ARBA00022884"/>
    </source>
</evidence>
<comment type="subunit">
    <text evidence="6">Interacts with fbf-1.</text>
</comment>
<evidence type="ECO:0000256" key="6">
    <source>
        <dbReference type="ARBA" id="ARBA00065903"/>
    </source>
</evidence>
<dbReference type="GO" id="GO:0043022">
    <property type="term" value="F:ribosome binding"/>
    <property type="evidence" value="ECO:0007669"/>
    <property type="project" value="TreeGrafter"/>
</dbReference>
<evidence type="ECO:0000256" key="5">
    <source>
        <dbReference type="ARBA" id="ARBA00058170"/>
    </source>
</evidence>
<dbReference type="GO" id="GO:0030154">
    <property type="term" value="P:cell differentiation"/>
    <property type="evidence" value="ECO:0007669"/>
    <property type="project" value="UniProtKB-KW"/>
</dbReference>
<evidence type="ECO:0000313" key="11">
    <source>
        <dbReference type="Proteomes" id="UP000887574"/>
    </source>
</evidence>
<dbReference type="GO" id="GO:2000766">
    <property type="term" value="P:negative regulation of cytoplasmic translation"/>
    <property type="evidence" value="ECO:0007669"/>
    <property type="project" value="TreeGrafter"/>
</dbReference>
<dbReference type="GO" id="GO:0008135">
    <property type="term" value="F:translation factor activity, RNA binding"/>
    <property type="evidence" value="ECO:0007669"/>
    <property type="project" value="TreeGrafter"/>
</dbReference>
<accession>A0A915CV73</accession>
<dbReference type="Proteomes" id="UP000887574">
    <property type="component" value="Unplaced"/>
</dbReference>
<dbReference type="InterPro" id="IPR012677">
    <property type="entry name" value="Nucleotide-bd_a/b_plait_sf"/>
</dbReference>
<sequence length="427" mass="48674">MEMSTHASAFFNASGCTTLQLLNAVYKDALCPISASVASKRKCNKISLSPLSSSNDHLPESDLQVRRKSSSHSNGSFLRCNSDSSLTIIESNTQADDENERYRNFLCQYFRTVEPRQFRKTRHQTMPWLDNRFNKYYEHLSNGCIGFWGATKTLQSWRLAVAQQRVLKNACSEAYSRKVFVGGLPIDIDEDELISAFNRFGPLIVDWPNKTEGRHFSSAYYPPKGYVFLVFAHEYSVRLLCQACFVSEDKLLLYMSSSLSPEKVIQIRPWKLADADYVVQPNARINPRNAVFVGGVPRPIKAVELAHIMDRMYGPVACAGIDTDVDYKYPKGAGRVVFFNKNSFIKAISDRYVQLSHGEIQKRVELKPYVLDDQQCDECNGERSGNRSAPFFCPKLECLQYYCEECWTSMHSSQPDFEDHKPLIKEA</sequence>
<dbReference type="PANTHER" id="PTHR12566:SF12">
    <property type="entry name" value="TRANSLATIONAL REGULATOR ORB2"/>
    <property type="match status" value="1"/>
</dbReference>
<dbReference type="InterPro" id="IPR035979">
    <property type="entry name" value="RBD_domain_sf"/>
</dbReference>
<reference evidence="12" key="1">
    <citation type="submission" date="2022-11" db="UniProtKB">
        <authorList>
            <consortium name="WormBaseParasite"/>
        </authorList>
    </citation>
    <scope>IDENTIFICATION</scope>
</reference>
<feature type="domain" description="RRM" evidence="10">
    <location>
        <begin position="289"/>
        <end position="360"/>
    </location>
</feature>
<dbReference type="Pfam" id="PF16367">
    <property type="entry name" value="RRM_7"/>
    <property type="match status" value="1"/>
</dbReference>
<dbReference type="GO" id="GO:0005737">
    <property type="term" value="C:cytoplasm"/>
    <property type="evidence" value="ECO:0007669"/>
    <property type="project" value="TreeGrafter"/>
</dbReference>
<keyword evidence="2" id="KW-0221">Differentiation</keyword>
<name>A0A915CV73_9BILA</name>
<dbReference type="SUPFAM" id="SSF54928">
    <property type="entry name" value="RNA-binding domain, RBD"/>
    <property type="match status" value="1"/>
</dbReference>
<dbReference type="Gene3D" id="3.30.70.330">
    <property type="match status" value="2"/>
</dbReference>
<evidence type="ECO:0000256" key="1">
    <source>
        <dbReference type="ARBA" id="ARBA00022737"/>
    </source>
</evidence>
<dbReference type="CDD" id="cd19757">
    <property type="entry name" value="Bbox1"/>
    <property type="match status" value="1"/>
</dbReference>
<keyword evidence="4 8" id="KW-0694">RNA-binding</keyword>
<dbReference type="FunFam" id="3.30.70.330:FF:001423">
    <property type="entry name" value="Feminization Of Germline"/>
    <property type="match status" value="1"/>
</dbReference>
<dbReference type="GO" id="GO:0007283">
    <property type="term" value="P:spermatogenesis"/>
    <property type="evidence" value="ECO:0007669"/>
    <property type="project" value="UniProtKB-KW"/>
</dbReference>
<protein>
    <recommendedName>
        <fullName evidence="7">Cytoplasmic polyadenylation element-binding protein 1</fullName>
    </recommendedName>
</protein>
<evidence type="ECO:0000256" key="9">
    <source>
        <dbReference type="SAM" id="MobiDB-lite"/>
    </source>
</evidence>
<dbReference type="InterPro" id="IPR032296">
    <property type="entry name" value="CEBP_ZZ"/>
</dbReference>
<dbReference type="CDD" id="cd12724">
    <property type="entry name" value="RRM1_CPEB2_like"/>
    <property type="match status" value="1"/>
</dbReference>
<evidence type="ECO:0000313" key="12">
    <source>
        <dbReference type="WBParaSite" id="jg12578"/>
    </source>
</evidence>
<keyword evidence="3" id="KW-0744">Spermatogenesis</keyword>
<dbReference type="GO" id="GO:0045202">
    <property type="term" value="C:synapse"/>
    <property type="evidence" value="ECO:0007669"/>
    <property type="project" value="TreeGrafter"/>
</dbReference>
<evidence type="ECO:0000256" key="2">
    <source>
        <dbReference type="ARBA" id="ARBA00022782"/>
    </source>
</evidence>
<dbReference type="FunFam" id="4.10.640.40:FF:000001">
    <property type="entry name" value="Cytoplasmic polyadenylation element-binding 2 isoform X2"/>
    <property type="match status" value="1"/>
</dbReference>
<dbReference type="SMART" id="SM00360">
    <property type="entry name" value="RRM"/>
    <property type="match status" value="2"/>
</dbReference>
<dbReference type="InterPro" id="IPR000504">
    <property type="entry name" value="RRM_dom"/>
</dbReference>
<organism evidence="11 12">
    <name type="scientific">Ditylenchus dipsaci</name>
    <dbReference type="NCBI Taxonomy" id="166011"/>
    <lineage>
        <taxon>Eukaryota</taxon>
        <taxon>Metazoa</taxon>
        <taxon>Ecdysozoa</taxon>
        <taxon>Nematoda</taxon>
        <taxon>Chromadorea</taxon>
        <taxon>Rhabditida</taxon>
        <taxon>Tylenchina</taxon>
        <taxon>Tylenchomorpha</taxon>
        <taxon>Sphaerularioidea</taxon>
        <taxon>Anguinidae</taxon>
        <taxon>Anguininae</taxon>
        <taxon>Ditylenchus</taxon>
    </lineage>
</organism>
<dbReference type="CDD" id="cd12726">
    <property type="entry name" value="RRM2_CPEB2_like"/>
    <property type="match status" value="1"/>
</dbReference>
<dbReference type="InterPro" id="IPR038446">
    <property type="entry name" value="CEBP_ZZ_sf"/>
</dbReference>
<dbReference type="AlphaFoldDB" id="A0A915CV73"/>
<feature type="region of interest" description="Disordered" evidence="9">
    <location>
        <begin position="55"/>
        <end position="76"/>
    </location>
</feature>
<evidence type="ECO:0000259" key="10">
    <source>
        <dbReference type="PROSITE" id="PS50102"/>
    </source>
</evidence>
<evidence type="ECO:0000256" key="7">
    <source>
        <dbReference type="ARBA" id="ARBA00070028"/>
    </source>
</evidence>
<feature type="domain" description="RRM" evidence="10">
    <location>
        <begin position="177"/>
        <end position="277"/>
    </location>
</feature>
<dbReference type="InterPro" id="IPR034819">
    <property type="entry name" value="CPEB"/>
</dbReference>
<evidence type="ECO:0000256" key="3">
    <source>
        <dbReference type="ARBA" id="ARBA00022871"/>
    </source>
</evidence>
<dbReference type="WBParaSite" id="jg12578">
    <property type="protein sequence ID" value="jg12578"/>
    <property type="gene ID" value="jg12578"/>
</dbReference>
<comment type="function">
    <text evidence="5">Cytoplasmic polyadenylation element binding protein that binds to and regulates the translation of specific mRNAs. Essential for progression through meiosis. Involved in spermatogenesis.</text>
</comment>
<dbReference type="GO" id="GO:0000900">
    <property type="term" value="F:mRNA regulatory element binding translation repressor activity"/>
    <property type="evidence" value="ECO:0007669"/>
    <property type="project" value="TreeGrafter"/>
</dbReference>
<dbReference type="GO" id="GO:0003730">
    <property type="term" value="F:mRNA 3'-UTR binding"/>
    <property type="evidence" value="ECO:0007669"/>
    <property type="project" value="InterPro"/>
</dbReference>
<dbReference type="PANTHER" id="PTHR12566">
    <property type="entry name" value="CYTOPLASMIC POLYADENYLATION ELEMENT BINDING PROTEIN CPEB"/>
    <property type="match status" value="1"/>
</dbReference>
<evidence type="ECO:0000256" key="8">
    <source>
        <dbReference type="PROSITE-ProRule" id="PRU00176"/>
    </source>
</evidence>
<dbReference type="Pfam" id="PF16366">
    <property type="entry name" value="CEBP_ZZ"/>
    <property type="match status" value="1"/>
</dbReference>
<keyword evidence="1" id="KW-0677">Repeat</keyword>
<dbReference type="Gene3D" id="4.10.640.40">
    <property type="entry name" value="Cytoplasmic polyadenylation element-binding protein, ZZ domain"/>
    <property type="match status" value="1"/>
</dbReference>
<dbReference type="GO" id="GO:0005634">
    <property type="term" value="C:nucleus"/>
    <property type="evidence" value="ECO:0007669"/>
    <property type="project" value="TreeGrafter"/>
</dbReference>
<keyword evidence="11" id="KW-1185">Reference proteome</keyword>